<name>A0A0D3GB39_9ORYZ</name>
<dbReference type="PANTHER" id="PTHR31342">
    <property type="entry name" value="PROTEIN CHUP1, CHLOROPLASTIC"/>
    <property type="match status" value="1"/>
</dbReference>
<evidence type="ECO:0000256" key="1">
    <source>
        <dbReference type="ARBA" id="ARBA00023054"/>
    </source>
</evidence>
<keyword evidence="5" id="KW-1185">Reference proteome</keyword>
<dbReference type="HOGENOM" id="CLU_014032_4_0_1"/>
<reference evidence="4" key="2">
    <citation type="submission" date="2015-03" db="UniProtKB">
        <authorList>
            <consortium name="EnsemblPlants"/>
        </authorList>
    </citation>
    <scope>IDENTIFICATION</scope>
</reference>
<dbReference type="STRING" id="65489.A0A0D3GB39"/>
<evidence type="ECO:0008006" key="6">
    <source>
        <dbReference type="Google" id="ProtNLM"/>
    </source>
</evidence>
<evidence type="ECO:0000313" key="4">
    <source>
        <dbReference type="EnsemblPlants" id="OBART05G26590.1"/>
    </source>
</evidence>
<dbReference type="Proteomes" id="UP000026960">
    <property type="component" value="Chromosome 5"/>
</dbReference>
<proteinExistence type="predicted"/>
<dbReference type="GO" id="GO:0055028">
    <property type="term" value="C:cortical microtubule"/>
    <property type="evidence" value="ECO:0007669"/>
    <property type="project" value="TreeGrafter"/>
</dbReference>
<sequence>MVAGRVKAAMGFQRSPATPKTSSSRKAPLPPPPLVQAAAGQPETPRRRSSGSPASASASASGSKTGVFARSFGAYFPRSSAQVQPARGAAPEVGELVRLVEELQERESRLRTELLEHKILKETVAIIKSDVERQGDFIRFLIKEVEGAAFVDIEDVVTFVKWLDVELSRLVDERAVLKHFEWPEQKADALREAAFGYRDLKKIEEEASSFCDDPRQPCSSALKKMQALFEKLEHGVYSLARVRDGAMNRYRGYHIPWEWMQDTGIVSQIKLQSVKLAMKYLRRVSSELEAIKDGPDEEELMLQGVRFAFRVHQFAGGFDGDTMRAFQELKEKASTFQSQRECQNQHLQQHKLAGRS</sequence>
<dbReference type="Gramene" id="OBART05G26590.1">
    <property type="protein sequence ID" value="OBART05G26590.1"/>
    <property type="gene ID" value="OBART05G26590"/>
</dbReference>
<keyword evidence="1 2" id="KW-0175">Coiled coil</keyword>
<dbReference type="eggNOG" id="ENOG502QS69">
    <property type="taxonomic scope" value="Eukaryota"/>
</dbReference>
<organism evidence="4">
    <name type="scientific">Oryza barthii</name>
    <dbReference type="NCBI Taxonomy" id="65489"/>
    <lineage>
        <taxon>Eukaryota</taxon>
        <taxon>Viridiplantae</taxon>
        <taxon>Streptophyta</taxon>
        <taxon>Embryophyta</taxon>
        <taxon>Tracheophyta</taxon>
        <taxon>Spermatophyta</taxon>
        <taxon>Magnoliopsida</taxon>
        <taxon>Liliopsida</taxon>
        <taxon>Poales</taxon>
        <taxon>Poaceae</taxon>
        <taxon>BOP clade</taxon>
        <taxon>Oryzoideae</taxon>
        <taxon>Oryzeae</taxon>
        <taxon>Oryzinae</taxon>
        <taxon>Oryza</taxon>
    </lineage>
</organism>
<evidence type="ECO:0000256" key="3">
    <source>
        <dbReference type="SAM" id="MobiDB-lite"/>
    </source>
</evidence>
<dbReference type="AlphaFoldDB" id="A0A0D3GB39"/>
<evidence type="ECO:0000256" key="2">
    <source>
        <dbReference type="SAM" id="Coils"/>
    </source>
</evidence>
<reference evidence="4" key="1">
    <citation type="journal article" date="2009" name="Rice">
        <title>De Novo Next Generation Sequencing of Plant Genomes.</title>
        <authorList>
            <person name="Rounsley S."/>
            <person name="Marri P.R."/>
            <person name="Yu Y."/>
            <person name="He R."/>
            <person name="Sisneros N."/>
            <person name="Goicoechea J.L."/>
            <person name="Lee S.J."/>
            <person name="Angelova A."/>
            <person name="Kudrna D."/>
            <person name="Luo M."/>
            <person name="Affourtit J."/>
            <person name="Desany B."/>
            <person name="Knight J."/>
            <person name="Niazi F."/>
            <person name="Egholm M."/>
            <person name="Wing R.A."/>
        </authorList>
    </citation>
    <scope>NUCLEOTIDE SEQUENCE [LARGE SCALE GENOMIC DNA]</scope>
    <source>
        <strain evidence="4">cv. IRGC 105608</strain>
    </source>
</reference>
<dbReference type="GO" id="GO:0072699">
    <property type="term" value="P:protein localization to cortical microtubule cytoskeleton"/>
    <property type="evidence" value="ECO:0007669"/>
    <property type="project" value="TreeGrafter"/>
</dbReference>
<protein>
    <recommendedName>
        <fullName evidence="6">Protein CHUP1, chloroplastic</fullName>
    </recommendedName>
</protein>
<accession>A0A0D3GB39</accession>
<dbReference type="PANTHER" id="PTHR31342:SF37">
    <property type="entry name" value="PROTEIN CHUP1, CHLOROPLASTIC"/>
    <property type="match status" value="1"/>
</dbReference>
<dbReference type="PaxDb" id="65489-OBART05G26590.1"/>
<dbReference type="EnsemblPlants" id="OBART05G26590.1">
    <property type="protein sequence ID" value="OBART05G26590.1"/>
    <property type="gene ID" value="OBART05G26590"/>
</dbReference>
<evidence type="ECO:0000313" key="5">
    <source>
        <dbReference type="Proteomes" id="UP000026960"/>
    </source>
</evidence>
<feature type="compositionally biased region" description="Low complexity" evidence="3">
    <location>
        <begin position="50"/>
        <end position="61"/>
    </location>
</feature>
<feature type="compositionally biased region" description="Polar residues" evidence="3">
    <location>
        <begin position="15"/>
        <end position="25"/>
    </location>
</feature>
<feature type="coiled-coil region" evidence="2">
    <location>
        <begin position="93"/>
        <end position="120"/>
    </location>
</feature>
<feature type="region of interest" description="Disordered" evidence="3">
    <location>
        <begin position="1"/>
        <end position="61"/>
    </location>
</feature>
<dbReference type="InterPro" id="IPR040265">
    <property type="entry name" value="CHUP1/IPGA1-like"/>
</dbReference>